<dbReference type="InterPro" id="IPR006979">
    <property type="entry name" value="Nre_C"/>
</dbReference>
<evidence type="ECO:0000259" key="2">
    <source>
        <dbReference type="Pfam" id="PF04894"/>
    </source>
</evidence>
<evidence type="ECO:0000256" key="1">
    <source>
        <dbReference type="HAMAP-Rule" id="MF_02096"/>
    </source>
</evidence>
<dbReference type="Proteomes" id="UP000249782">
    <property type="component" value="Unassembled WGS sequence"/>
</dbReference>
<dbReference type="EMBL" id="QLOE01000005">
    <property type="protein sequence ID" value="RAO78994.1"/>
    <property type="molecule type" value="Genomic_DNA"/>
</dbReference>
<dbReference type="InterPro" id="IPR006978">
    <property type="entry name" value="Nre_N"/>
</dbReference>
<evidence type="ECO:0000313" key="4">
    <source>
        <dbReference type="EMBL" id="RAO78994.1"/>
    </source>
</evidence>
<dbReference type="GO" id="GO:0006281">
    <property type="term" value="P:DNA repair"/>
    <property type="evidence" value="ECO:0007669"/>
    <property type="project" value="UniProtKB-UniRule"/>
</dbReference>
<dbReference type="RefSeq" id="WP_112093972.1">
    <property type="nucleotide sequence ID" value="NZ_QLOE01000005.1"/>
</dbReference>
<feature type="domain" description="Archaeal Nre N-terminal" evidence="2">
    <location>
        <begin position="4"/>
        <end position="263"/>
    </location>
</feature>
<keyword evidence="1" id="KW-0234">DNA repair</keyword>
<dbReference type="AlphaFoldDB" id="A0A328PHT2"/>
<comment type="function">
    <text evidence="1">Involved in DNA damage repair.</text>
</comment>
<evidence type="ECO:0000313" key="5">
    <source>
        <dbReference type="Proteomes" id="UP000249782"/>
    </source>
</evidence>
<gene>
    <name evidence="4" type="ORF">DPC56_04970</name>
</gene>
<organism evidence="4 5">
    <name type="scientific">Methanothermobacter tenebrarum</name>
    <dbReference type="NCBI Taxonomy" id="680118"/>
    <lineage>
        <taxon>Archaea</taxon>
        <taxon>Methanobacteriati</taxon>
        <taxon>Methanobacteriota</taxon>
        <taxon>Methanomada group</taxon>
        <taxon>Methanobacteria</taxon>
        <taxon>Methanobacteriales</taxon>
        <taxon>Methanobacteriaceae</taxon>
        <taxon>Methanothermobacter</taxon>
    </lineage>
</organism>
<dbReference type="Pfam" id="PF04895">
    <property type="entry name" value="Nre_C"/>
    <property type="match status" value="1"/>
</dbReference>
<dbReference type="OrthoDB" id="6609at2157"/>
<sequence>MIKSKYLYLEKLTKNIKLRSSNFEKEMEGSTPPSVFIGSYNYPKVYAGPLVTSHGGDVHLMDLPEEWIPKGKTLQDIIGYRLNLVRGKQRVHVKDFDDRLVEKLQEITLAKSPVDSEVLFSHKPRGIQFFGDENPPHGPSAPLEYFEADNVRWDRHLESAYYDTDLRAADAIYELYRTGVPFSSIQKSLSVGALGVESRRKLVPTRWSITACDSILADRLLRRIQTYDIIDSYRVHEFESFKNKYIIILTPTRWRYEWIEVFLGVLGSEKLIFSDHEIGDSKREYSRVGGCYYSSKMAVLDALDREEKQAGAIVLREAYKGYIPLGVFNVRENVKNAMKQAPMEFNTLKGVLKYVGGRLKFELGEYIRESRLLKEADRQASLDEFTKGGIKTIGP</sequence>
<comment type="caution">
    <text evidence="1">Lacks conserved residue(s) required for the propagation of feature annotation.</text>
</comment>
<keyword evidence="5" id="KW-1185">Reference proteome</keyword>
<dbReference type="PANTHER" id="PTHR38136">
    <property type="entry name" value="DNA REPAIR PROTEIN"/>
    <property type="match status" value="1"/>
</dbReference>
<name>A0A328PHT2_9EURY</name>
<accession>A0A328PHT2</accession>
<proteinExistence type="inferred from homology"/>
<reference evidence="4 5" key="1">
    <citation type="submission" date="2018-06" db="EMBL/GenBank/DDBJ databases">
        <title>Draft genome sequence of hyperthermophilic methanogen Methanothermobacter tenebrarum sp. MCM-B 1447.</title>
        <authorList>
            <person name="Pore S.D."/>
            <person name="Dagar S."/>
            <person name="Dhakephalkar P.K."/>
        </authorList>
    </citation>
    <scope>NUCLEOTIDE SEQUENCE [LARGE SCALE GENOMIC DNA]</scope>
    <source>
        <strain evidence="4 5">MCM B 1447</strain>
    </source>
</reference>
<comment type="caution">
    <text evidence="4">The sequence shown here is derived from an EMBL/GenBank/DDBJ whole genome shotgun (WGS) entry which is preliminary data.</text>
</comment>
<feature type="domain" description="Archaeal Nre C-terminal" evidence="3">
    <location>
        <begin position="281"/>
        <end position="385"/>
    </location>
</feature>
<protein>
    <recommendedName>
        <fullName evidence="1">DNA repair protein</fullName>
    </recommendedName>
</protein>
<dbReference type="PANTHER" id="PTHR38136:SF2">
    <property type="entry name" value="DNA REPAIR PROTEIN"/>
    <property type="match status" value="1"/>
</dbReference>
<dbReference type="Pfam" id="PF04894">
    <property type="entry name" value="Nre_N"/>
    <property type="match status" value="1"/>
</dbReference>
<dbReference type="HAMAP" id="MF_02096">
    <property type="entry name" value="Nre"/>
    <property type="match status" value="1"/>
</dbReference>
<comment type="similarity">
    <text evidence="1">Belongs to the Nre family.</text>
</comment>
<keyword evidence="1" id="KW-0227">DNA damage</keyword>
<evidence type="ECO:0000259" key="3">
    <source>
        <dbReference type="Pfam" id="PF04895"/>
    </source>
</evidence>
<dbReference type="InterPro" id="IPR033167">
    <property type="entry name" value="Nre"/>
</dbReference>